<protein>
    <submittedName>
        <fullName evidence="1">Uncharacterized protein</fullName>
    </submittedName>
</protein>
<dbReference type="EMBL" id="CALNXK010000026">
    <property type="protein sequence ID" value="CAH3113610.1"/>
    <property type="molecule type" value="Genomic_DNA"/>
</dbReference>
<gene>
    <name evidence="1" type="ORF">PLOB_00022227</name>
</gene>
<accession>A0ABN8NMJ6</accession>
<reference evidence="1 2" key="1">
    <citation type="submission" date="2022-05" db="EMBL/GenBank/DDBJ databases">
        <authorList>
            <consortium name="Genoscope - CEA"/>
            <person name="William W."/>
        </authorList>
    </citation>
    <scope>NUCLEOTIDE SEQUENCE [LARGE SCALE GENOMIC DNA]</scope>
</reference>
<evidence type="ECO:0000313" key="2">
    <source>
        <dbReference type="Proteomes" id="UP001159405"/>
    </source>
</evidence>
<dbReference type="InterPro" id="IPR039598">
    <property type="entry name" value="HMGXB3"/>
</dbReference>
<organism evidence="1 2">
    <name type="scientific">Porites lobata</name>
    <dbReference type="NCBI Taxonomy" id="104759"/>
    <lineage>
        <taxon>Eukaryota</taxon>
        <taxon>Metazoa</taxon>
        <taxon>Cnidaria</taxon>
        <taxon>Anthozoa</taxon>
        <taxon>Hexacorallia</taxon>
        <taxon>Scleractinia</taxon>
        <taxon>Fungiina</taxon>
        <taxon>Poritidae</taxon>
        <taxon>Porites</taxon>
    </lineage>
</organism>
<dbReference type="PANTHER" id="PTHR17609">
    <property type="entry name" value="HMG DOMAIN-CONTAINING PROTEIN 3"/>
    <property type="match status" value="1"/>
</dbReference>
<name>A0ABN8NMJ6_9CNID</name>
<keyword evidence="2" id="KW-1185">Reference proteome</keyword>
<comment type="caution">
    <text evidence="1">The sequence shown here is derived from an EMBL/GenBank/DDBJ whole genome shotgun (WGS) entry which is preliminary data.</text>
</comment>
<dbReference type="Proteomes" id="UP001159405">
    <property type="component" value="Unassembled WGS sequence"/>
</dbReference>
<proteinExistence type="predicted"/>
<sequence length="317" mass="36296">MEKVRYYNELLYNGFWCFEMMTERNLSEAVCGICGVIGEVYLGDGNEKNCCSNSKVKLCTDLQALYSSMLVGLCPCHGFTEVPGHTGGFYHLVCRHGRTVASKFLTLTESVRDAADLYMSLKYPPIVFICDSPCGMVRHLECRAPHLCEALWGENSGCFEKPEYAKKPAEEVDCPFIVPAEYRSSYFPEVSDDLGEMEHPVSRCSQRFILGDRFHNSTKPHKSPLCLFHNIDLCKQSTTIKTSYQESENFRKNMKRLRSSTLQGFGLHFCFNFLMDYYQNEAIVMQQECLLSKQLKEGQQLVRDKYHRFTVVNSVPS</sequence>
<dbReference type="PANTHER" id="PTHR17609:SF4">
    <property type="match status" value="1"/>
</dbReference>
<evidence type="ECO:0000313" key="1">
    <source>
        <dbReference type="EMBL" id="CAH3113610.1"/>
    </source>
</evidence>